<reference evidence="1 2" key="2">
    <citation type="journal article" date="2022" name="Mol. Ecol. Resour.">
        <title>The genomes of chicory, endive, great burdock and yacon provide insights into Asteraceae paleo-polyploidization history and plant inulin production.</title>
        <authorList>
            <person name="Fan W."/>
            <person name="Wang S."/>
            <person name="Wang H."/>
            <person name="Wang A."/>
            <person name="Jiang F."/>
            <person name="Liu H."/>
            <person name="Zhao H."/>
            <person name="Xu D."/>
            <person name="Zhang Y."/>
        </authorList>
    </citation>
    <scope>NUCLEOTIDE SEQUENCE [LARGE SCALE GENOMIC DNA]</scope>
    <source>
        <strain evidence="2">cv. Yunnan</strain>
        <tissue evidence="1">Leaves</tissue>
    </source>
</reference>
<evidence type="ECO:0000313" key="1">
    <source>
        <dbReference type="EMBL" id="KAI3811386.1"/>
    </source>
</evidence>
<accession>A0ACB9IU84</accession>
<keyword evidence="2" id="KW-1185">Reference proteome</keyword>
<proteinExistence type="predicted"/>
<name>A0ACB9IU84_9ASTR</name>
<dbReference type="EMBL" id="CM042024">
    <property type="protein sequence ID" value="KAI3811386.1"/>
    <property type="molecule type" value="Genomic_DNA"/>
</dbReference>
<organism evidence="1 2">
    <name type="scientific">Smallanthus sonchifolius</name>
    <dbReference type="NCBI Taxonomy" id="185202"/>
    <lineage>
        <taxon>Eukaryota</taxon>
        <taxon>Viridiplantae</taxon>
        <taxon>Streptophyta</taxon>
        <taxon>Embryophyta</taxon>
        <taxon>Tracheophyta</taxon>
        <taxon>Spermatophyta</taxon>
        <taxon>Magnoliopsida</taxon>
        <taxon>eudicotyledons</taxon>
        <taxon>Gunneridae</taxon>
        <taxon>Pentapetalae</taxon>
        <taxon>asterids</taxon>
        <taxon>campanulids</taxon>
        <taxon>Asterales</taxon>
        <taxon>Asteraceae</taxon>
        <taxon>Asteroideae</taxon>
        <taxon>Heliantheae alliance</taxon>
        <taxon>Millerieae</taxon>
        <taxon>Smallanthus</taxon>
    </lineage>
</organism>
<gene>
    <name evidence="1" type="ORF">L1987_21107</name>
</gene>
<reference evidence="2" key="1">
    <citation type="journal article" date="2022" name="Mol. Ecol. Resour.">
        <title>The genomes of chicory, endive, great burdock and yacon provide insights into Asteraceae palaeo-polyploidization history and plant inulin production.</title>
        <authorList>
            <person name="Fan W."/>
            <person name="Wang S."/>
            <person name="Wang H."/>
            <person name="Wang A."/>
            <person name="Jiang F."/>
            <person name="Liu H."/>
            <person name="Zhao H."/>
            <person name="Xu D."/>
            <person name="Zhang Y."/>
        </authorList>
    </citation>
    <scope>NUCLEOTIDE SEQUENCE [LARGE SCALE GENOMIC DNA]</scope>
    <source>
        <strain evidence="2">cv. Yunnan</strain>
    </source>
</reference>
<evidence type="ECO:0000313" key="2">
    <source>
        <dbReference type="Proteomes" id="UP001056120"/>
    </source>
</evidence>
<dbReference type="Proteomes" id="UP001056120">
    <property type="component" value="Linkage Group LG07"/>
</dbReference>
<protein>
    <submittedName>
        <fullName evidence="1">Uncharacterized protein</fullName>
    </submittedName>
</protein>
<sequence>MDKLTRTYLKEIVFRNGVPISIISDRDARFTSRFWQSLHKSLGTRLDMSTTYHPQTDGQTERTIQMLEDMLRACVIDFGNTWESHLPLVEFSYNNSYHTSIKAAPFEALYGRKCHFPICWTEVGDSQLTGPELVFETSEMIVQIRNRMAAARDRQKSYADKRRKPLEFQIDESHAVPLEELHVDEQLRFIEEPVEIMDREVKTLKHSKIPIVRVRWNSKRGPKFTWEREDQMMRKYPNLFKHSASNS</sequence>
<comment type="caution">
    <text evidence="1">The sequence shown here is derived from an EMBL/GenBank/DDBJ whole genome shotgun (WGS) entry which is preliminary data.</text>
</comment>